<comment type="subcellular location">
    <subcellularLocation>
        <location evidence="2">Cell inner membrane</location>
        <topology evidence="2">Multi-pass membrane protein</topology>
    </subcellularLocation>
    <subcellularLocation>
        <location evidence="17">Cell membrane</location>
        <topology evidence="17">Multi-pass membrane protein</topology>
    </subcellularLocation>
</comment>
<dbReference type="InterPro" id="IPR030389">
    <property type="entry name" value="G_FEOB_dom"/>
</dbReference>
<dbReference type="OrthoDB" id="9809127at2"/>
<dbReference type="GO" id="GO:0015093">
    <property type="term" value="F:ferrous iron transmembrane transporter activity"/>
    <property type="evidence" value="ECO:0007669"/>
    <property type="project" value="UniProtKB-UniRule"/>
</dbReference>
<keyword evidence="8 15" id="KW-0547">Nucleotide-binding</keyword>
<evidence type="ECO:0000256" key="6">
    <source>
        <dbReference type="ARBA" id="ARBA00022519"/>
    </source>
</evidence>
<organism evidence="19 20">
    <name type="scientific">Peptacetobacter hominis</name>
    <dbReference type="NCBI Taxonomy" id="2743610"/>
    <lineage>
        <taxon>Bacteria</taxon>
        <taxon>Bacillati</taxon>
        <taxon>Bacillota</taxon>
        <taxon>Clostridia</taxon>
        <taxon>Peptostreptococcales</taxon>
        <taxon>Peptostreptococcaceae</taxon>
        <taxon>Peptacetobacter</taxon>
    </lineage>
</organism>
<evidence type="ECO:0000256" key="2">
    <source>
        <dbReference type="ARBA" id="ARBA00004429"/>
    </source>
</evidence>
<feature type="transmembrane region" description="Helical" evidence="17">
    <location>
        <begin position="378"/>
        <end position="398"/>
    </location>
</feature>
<feature type="binding site" evidence="15">
    <location>
        <begin position="51"/>
        <end position="54"/>
    </location>
    <ligand>
        <name>GTP</name>
        <dbReference type="ChEBI" id="CHEBI:37565"/>
        <label>1</label>
    </ligand>
</feature>
<dbReference type="NCBIfam" id="TIGR00437">
    <property type="entry name" value="feoB"/>
    <property type="match status" value="1"/>
</dbReference>
<dbReference type="SUPFAM" id="SSF52540">
    <property type="entry name" value="P-loop containing nucleoside triphosphate hydrolases"/>
    <property type="match status" value="1"/>
</dbReference>
<dbReference type="InterPro" id="IPR011642">
    <property type="entry name" value="Gate_dom"/>
</dbReference>
<reference evidence="19 20" key="1">
    <citation type="submission" date="2019-02" db="EMBL/GenBank/DDBJ databases">
        <title>Peptostreptococcaceae bacterium ZHW00191 nov., a new bacterium isolated from the human gut.</title>
        <authorList>
            <person name="Zhou H.-W."/>
            <person name="Chen X.-J."/>
        </authorList>
    </citation>
    <scope>NUCLEOTIDE SEQUENCE [LARGE SCALE GENOMIC DNA]</scope>
    <source>
        <strain evidence="19 20">ZHW00191</strain>
    </source>
</reference>
<dbReference type="EMBL" id="SGJB01000002">
    <property type="protein sequence ID" value="TQQ85473.1"/>
    <property type="molecule type" value="Genomic_DNA"/>
</dbReference>
<dbReference type="FunFam" id="3.40.50.300:FF:000426">
    <property type="entry name" value="Ferrous iron transport protein B"/>
    <property type="match status" value="1"/>
</dbReference>
<feature type="binding site" evidence="16">
    <location>
        <position position="22"/>
    </location>
    <ligand>
        <name>Mg(2+)</name>
        <dbReference type="ChEBI" id="CHEBI:18420"/>
        <label>1</label>
    </ligand>
</feature>
<dbReference type="CDD" id="cd01879">
    <property type="entry name" value="FeoB"/>
    <property type="match status" value="1"/>
</dbReference>
<dbReference type="InterPro" id="IPR050860">
    <property type="entry name" value="FeoB_GTPase"/>
</dbReference>
<evidence type="ECO:0000256" key="3">
    <source>
        <dbReference type="ARBA" id="ARBA00022448"/>
    </source>
</evidence>
<feature type="transmembrane region" description="Helical" evidence="17">
    <location>
        <begin position="466"/>
        <end position="487"/>
    </location>
</feature>
<dbReference type="Pfam" id="PF07664">
    <property type="entry name" value="FeoB_C"/>
    <property type="match status" value="1"/>
</dbReference>
<sequence>MINIALLGNPNVGKTTVFNMLTGSTQYVGNWPGVTIEKKEGFLCDDIKVVDLPGIYAMDTFSNEEKVSKSFLEKEDVDLILDVVDASNIARNLYLTTQLMQFDKPIVILLNMMDVAESRGMKIDAEKLGREFGVTVIPIVAKKKEGLENIESIIRETVRKPFIYTKDWGSETETYSMIEERLKRCTETPEESKKSISDRIDSIVLNPVLAYPIFIALLLLLFKFTFDWVGGPLQEGLAGLIETYISSPVDAMLADSSPWFRSLIVDGIIGGIGGTLPFFPLICTLFFGISLFEDSGYMSRTAFLMDRVMSKVGLSGKAFIPMIMGMGCSSPAIMATRTLESEKDRKITALIAPLMTCGAKLPVYALFVSVFFKENRALVTASLYFIGIVAAILVALFLNRTKFKEEAEPFILELPEYRIPTISALVKNTWNKSKGFLVKVVTIMFAMSVFIWALSSFNFSGYTSDINSSFLAYFGKLIAPVFLPLGFTDWRTSVALLTGLGAKEVVVNTLGVLYGDLNTVLPTVFTGVTAYAFLVFTALYTPCIAALATMRKEYGNRMMLTSLFYQFALAWVAGTAANIVGSAFVSAASPIEIAVTAVIVVVTAVILIRIFTRPGSSCSSCSGGGENGGCANCSACGNLKSCSEGNKNLLEQMNNRKTK</sequence>
<feature type="binding site" evidence="15">
    <location>
        <begin position="8"/>
        <end position="15"/>
    </location>
    <ligand>
        <name>GTP</name>
        <dbReference type="ChEBI" id="CHEBI:37565"/>
        <label>1</label>
    </ligand>
</feature>
<dbReference type="InterPro" id="IPR011640">
    <property type="entry name" value="Fe2_transport_prot_B_C"/>
</dbReference>
<evidence type="ECO:0000256" key="13">
    <source>
        <dbReference type="ARBA" id="ARBA00023136"/>
    </source>
</evidence>
<comment type="caution">
    <text evidence="19">The sequence shown here is derived from an EMBL/GenBank/DDBJ whole genome shotgun (WGS) entry which is preliminary data.</text>
</comment>
<dbReference type="Gene3D" id="3.40.50.300">
    <property type="entry name" value="P-loop containing nucleotide triphosphate hydrolases"/>
    <property type="match status" value="1"/>
</dbReference>
<dbReference type="GO" id="GO:0046872">
    <property type="term" value="F:metal ion binding"/>
    <property type="evidence" value="ECO:0007669"/>
    <property type="project" value="UniProtKB-KW"/>
</dbReference>
<dbReference type="GO" id="GO:0005886">
    <property type="term" value="C:plasma membrane"/>
    <property type="evidence" value="ECO:0007669"/>
    <property type="project" value="UniProtKB-SubCell"/>
</dbReference>
<evidence type="ECO:0000256" key="1">
    <source>
        <dbReference type="ARBA" id="ARBA00003926"/>
    </source>
</evidence>
<dbReference type="AlphaFoldDB" id="A0A544QXU1"/>
<feature type="transmembrane region" description="Helical" evidence="17">
    <location>
        <begin position="562"/>
        <end position="585"/>
    </location>
</feature>
<feature type="transmembrane region" description="Helical" evidence="17">
    <location>
        <begin position="591"/>
        <end position="611"/>
    </location>
</feature>
<keyword evidence="7 17" id="KW-0812">Transmembrane</keyword>
<proteinExistence type="inferred from homology"/>
<keyword evidence="5 17" id="KW-0410">Iron transport</keyword>
<dbReference type="InterPro" id="IPR006073">
    <property type="entry name" value="GTP-bd"/>
</dbReference>
<name>A0A544QXU1_9FIRM</name>
<evidence type="ECO:0000256" key="14">
    <source>
        <dbReference type="NCBIfam" id="TIGR00437"/>
    </source>
</evidence>
<evidence type="ECO:0000256" key="17">
    <source>
        <dbReference type="RuleBase" id="RU362098"/>
    </source>
</evidence>
<dbReference type="PRINTS" id="PR00326">
    <property type="entry name" value="GTP1OBG"/>
</dbReference>
<keyword evidence="6" id="KW-0997">Cell inner membrane</keyword>
<evidence type="ECO:0000259" key="18">
    <source>
        <dbReference type="PROSITE" id="PS51711"/>
    </source>
</evidence>
<feature type="binding site" evidence="15">
    <location>
        <begin position="33"/>
        <end position="37"/>
    </location>
    <ligand>
        <name>GTP</name>
        <dbReference type="ChEBI" id="CHEBI:37565"/>
        <label>1</label>
    </ligand>
</feature>
<feature type="transmembrane region" description="Helical" evidence="17">
    <location>
        <begin position="203"/>
        <end position="222"/>
    </location>
</feature>
<feature type="binding site" evidence="16">
    <location>
        <position position="23"/>
    </location>
    <ligand>
        <name>Mg(2+)</name>
        <dbReference type="ChEBI" id="CHEBI:18420"/>
        <label>2</label>
    </ligand>
</feature>
<gene>
    <name evidence="19" type="primary">feoB</name>
    <name evidence="19" type="ORF">EXD82_01630</name>
</gene>
<keyword evidence="11" id="KW-0406">Ion transport</keyword>
<feature type="transmembrane region" description="Helical" evidence="17">
    <location>
        <begin position="312"/>
        <end position="335"/>
    </location>
</feature>
<feature type="domain" description="FeoB-type G" evidence="18">
    <location>
        <begin position="1"/>
        <end position="160"/>
    </location>
</feature>
<evidence type="ECO:0000313" key="19">
    <source>
        <dbReference type="EMBL" id="TQQ85473.1"/>
    </source>
</evidence>
<keyword evidence="20" id="KW-1185">Reference proteome</keyword>
<evidence type="ECO:0000256" key="8">
    <source>
        <dbReference type="ARBA" id="ARBA00022741"/>
    </source>
</evidence>
<dbReference type="PROSITE" id="PS51711">
    <property type="entry name" value="G_FEOB"/>
    <property type="match status" value="1"/>
</dbReference>
<feature type="transmembrane region" description="Helical" evidence="17">
    <location>
        <begin position="268"/>
        <end position="292"/>
    </location>
</feature>
<feature type="binding site" evidence="16">
    <location>
        <position position="19"/>
    </location>
    <ligand>
        <name>Mg(2+)</name>
        <dbReference type="ChEBI" id="CHEBI:18420"/>
        <label>2</label>
    </ligand>
</feature>
<comment type="similarity">
    <text evidence="17">Belongs to the TRAFAC class TrmE-Era-EngA-EngB-Septin-like GTPase superfamily. FeoB GTPase (TC 9.A.8) family.</text>
</comment>
<keyword evidence="10 17" id="KW-0408">Iron</keyword>
<evidence type="ECO:0000256" key="11">
    <source>
        <dbReference type="ARBA" id="ARBA00023065"/>
    </source>
</evidence>
<keyword evidence="4" id="KW-1003">Cell membrane</keyword>
<comment type="function">
    <text evidence="1 17">Probable transporter of a GTP-driven Fe(2+) uptake system.</text>
</comment>
<keyword evidence="12 15" id="KW-0342">GTP-binding</keyword>
<dbReference type="PANTHER" id="PTHR43185:SF1">
    <property type="entry name" value="FE(2+) TRANSPORTER FEOB"/>
    <property type="match status" value="1"/>
</dbReference>
<accession>A0A544QXU1</accession>
<dbReference type="PANTHER" id="PTHR43185">
    <property type="entry name" value="FERROUS IRON TRANSPORT PROTEIN B"/>
    <property type="match status" value="1"/>
</dbReference>
<dbReference type="RefSeq" id="WP_142535177.1">
    <property type="nucleotide sequence ID" value="NZ_SGJB01000002.1"/>
</dbReference>
<keyword evidence="13 17" id="KW-0472">Membrane</keyword>
<dbReference type="InterPro" id="IPR003373">
    <property type="entry name" value="Fe2_transport_prot-B"/>
</dbReference>
<evidence type="ECO:0000256" key="12">
    <source>
        <dbReference type="ARBA" id="ARBA00023134"/>
    </source>
</evidence>
<evidence type="ECO:0000256" key="16">
    <source>
        <dbReference type="PIRSR" id="PIRSR603373-2"/>
    </source>
</evidence>
<feature type="transmembrane region" description="Helical" evidence="17">
    <location>
        <begin position="530"/>
        <end position="550"/>
    </location>
</feature>
<dbReference type="GO" id="GO:0005525">
    <property type="term" value="F:GTP binding"/>
    <property type="evidence" value="ECO:0007669"/>
    <property type="project" value="UniProtKB-KW"/>
</dbReference>
<keyword evidence="16" id="KW-0460">Magnesium</keyword>
<evidence type="ECO:0000256" key="5">
    <source>
        <dbReference type="ARBA" id="ARBA00022496"/>
    </source>
</evidence>
<keyword evidence="16" id="KW-0479">Metal-binding</keyword>
<dbReference type="InterPro" id="IPR027417">
    <property type="entry name" value="P-loop_NTPase"/>
</dbReference>
<protein>
    <recommendedName>
        <fullName evidence="14 17">Ferrous iron transport protein B</fullName>
    </recommendedName>
</protein>
<evidence type="ECO:0000256" key="15">
    <source>
        <dbReference type="PIRSR" id="PIRSR603373-1"/>
    </source>
</evidence>
<dbReference type="Pfam" id="PF02421">
    <property type="entry name" value="FeoB_N"/>
    <property type="match status" value="1"/>
</dbReference>
<evidence type="ECO:0000256" key="7">
    <source>
        <dbReference type="ARBA" id="ARBA00022692"/>
    </source>
</evidence>
<feature type="transmembrane region" description="Helical" evidence="17">
    <location>
        <begin position="436"/>
        <end position="454"/>
    </location>
</feature>
<evidence type="ECO:0000313" key="20">
    <source>
        <dbReference type="Proteomes" id="UP000317863"/>
    </source>
</evidence>
<feature type="transmembrane region" description="Helical" evidence="17">
    <location>
        <begin position="347"/>
        <end position="372"/>
    </location>
</feature>
<feature type="binding site" evidence="15">
    <location>
        <begin position="111"/>
        <end position="114"/>
    </location>
    <ligand>
        <name>GTP</name>
        <dbReference type="ChEBI" id="CHEBI:37565"/>
        <label>1</label>
    </ligand>
</feature>
<keyword evidence="9 17" id="KW-1133">Transmembrane helix</keyword>
<evidence type="ECO:0000256" key="10">
    <source>
        <dbReference type="ARBA" id="ARBA00023004"/>
    </source>
</evidence>
<dbReference type="Pfam" id="PF07670">
    <property type="entry name" value="Gate"/>
    <property type="match status" value="2"/>
</dbReference>
<evidence type="ECO:0000256" key="4">
    <source>
        <dbReference type="ARBA" id="ARBA00022475"/>
    </source>
</evidence>
<dbReference type="Proteomes" id="UP000317863">
    <property type="component" value="Unassembled WGS sequence"/>
</dbReference>
<keyword evidence="3 17" id="KW-0813">Transport</keyword>
<evidence type="ECO:0000256" key="9">
    <source>
        <dbReference type="ARBA" id="ARBA00022989"/>
    </source>
</evidence>